<evidence type="ECO:0000259" key="1">
    <source>
        <dbReference type="PROSITE" id="PS51725"/>
    </source>
</evidence>
<keyword evidence="2" id="KW-0503">Monooxygenase</keyword>
<dbReference type="GO" id="GO:0004497">
    <property type="term" value="F:monooxygenase activity"/>
    <property type="evidence" value="ECO:0007669"/>
    <property type="project" value="UniProtKB-KW"/>
</dbReference>
<sequence length="105" mass="12124">MSVTYLIEFDVKPAELDRFLRLLNGVLDAMRHEAMFVSANLHAAPENDNRLLLHETWRSHGDVLQVQLGRSYREEWHAALPDLLASDRKISVWQPLRDDHVPTPA</sequence>
<protein>
    <submittedName>
        <fullName evidence="2">Quinol monooxygenase YgiN</fullName>
    </submittedName>
</protein>
<dbReference type="Proteomes" id="UP001549031">
    <property type="component" value="Unassembled WGS sequence"/>
</dbReference>
<gene>
    <name evidence="2" type="ORF">ABID21_001302</name>
</gene>
<dbReference type="PROSITE" id="PS51725">
    <property type="entry name" value="ABM"/>
    <property type="match status" value="1"/>
</dbReference>
<feature type="domain" description="ABM" evidence="1">
    <location>
        <begin position="3"/>
        <end position="93"/>
    </location>
</feature>
<dbReference type="Gene3D" id="3.30.70.100">
    <property type="match status" value="1"/>
</dbReference>
<proteinExistence type="predicted"/>
<evidence type="ECO:0000313" key="2">
    <source>
        <dbReference type="EMBL" id="MET3585200.1"/>
    </source>
</evidence>
<organism evidence="2 3">
    <name type="scientific">Pseudorhizobium tarimense</name>
    <dbReference type="NCBI Taxonomy" id="1079109"/>
    <lineage>
        <taxon>Bacteria</taxon>
        <taxon>Pseudomonadati</taxon>
        <taxon>Pseudomonadota</taxon>
        <taxon>Alphaproteobacteria</taxon>
        <taxon>Hyphomicrobiales</taxon>
        <taxon>Rhizobiaceae</taxon>
        <taxon>Rhizobium/Agrobacterium group</taxon>
        <taxon>Pseudorhizobium</taxon>
    </lineage>
</organism>
<dbReference type="EMBL" id="JBEPLJ010000004">
    <property type="protein sequence ID" value="MET3585200.1"/>
    <property type="molecule type" value="Genomic_DNA"/>
</dbReference>
<keyword evidence="3" id="KW-1185">Reference proteome</keyword>
<dbReference type="SUPFAM" id="SSF54909">
    <property type="entry name" value="Dimeric alpha+beta barrel"/>
    <property type="match status" value="1"/>
</dbReference>
<dbReference type="Pfam" id="PF03992">
    <property type="entry name" value="ABM"/>
    <property type="match status" value="1"/>
</dbReference>
<reference evidence="2 3" key="1">
    <citation type="submission" date="2024-06" db="EMBL/GenBank/DDBJ databases">
        <title>Genomic Encyclopedia of Type Strains, Phase IV (KMG-IV): sequencing the most valuable type-strain genomes for metagenomic binning, comparative biology and taxonomic classification.</title>
        <authorList>
            <person name="Goeker M."/>
        </authorList>
    </citation>
    <scope>NUCLEOTIDE SEQUENCE [LARGE SCALE GENOMIC DNA]</scope>
    <source>
        <strain evidence="2 3">DSM 105042</strain>
    </source>
</reference>
<accession>A0ABV2H3S7</accession>
<dbReference type="InterPro" id="IPR007138">
    <property type="entry name" value="ABM_dom"/>
</dbReference>
<name>A0ABV2H3S7_9HYPH</name>
<keyword evidence="2" id="KW-0560">Oxidoreductase</keyword>
<comment type="caution">
    <text evidence="2">The sequence shown here is derived from an EMBL/GenBank/DDBJ whole genome shotgun (WGS) entry which is preliminary data.</text>
</comment>
<dbReference type="RefSeq" id="WP_247243114.1">
    <property type="nucleotide sequence ID" value="NZ_JALJRA010000004.1"/>
</dbReference>
<dbReference type="InterPro" id="IPR011008">
    <property type="entry name" value="Dimeric_a/b-barrel"/>
</dbReference>
<evidence type="ECO:0000313" key="3">
    <source>
        <dbReference type="Proteomes" id="UP001549031"/>
    </source>
</evidence>